<keyword evidence="1" id="KW-0863">Zinc-finger</keyword>
<sequence length="1336" mass="154880">MFLCNDCGSAFTRNDNLHRHQKTSCKKNKRGEKRPPAIRRMGEAQSSNEEPPTKICRTDAGQSTSSRLETFTCCNRILTANQMNSHRRTLEHKTNSCVHLADGVHLIRSAFKCRIVSYRLHGDNFHIDYTLFFNEVKHKALKLLEDVLKSHKIIKVNMEIFGKYVLPTQDSSDIKSFNTPNKLLDRSMDLDLMWNTFVDLMMTQTTEFQERDSGWALEQILYLEMNINKYSPMGGSSYIPSPKFVEKKRAVVNVRNRDQCCFAWAVTSALYVPAGQCTEISSYPHFSSVLNMTGINFPVKLRDISKFEELNNISVNVYGLENKFEDNKITYEIVGPLRYSQRKLHVHVNLLLLSEECVENHQCNIDCGKFHYCWIQDLSRLVSSQISATEHKKYFCDGCLLYFHNERFLLQHQRNDCNHICTTTPSTQFRIDKYGKEVPENILKFENFERQMLVPFVVYADFESVLKPIQTCEGNPDSSYTNRTFKHEPYSFSYFIKCSFDNSISQFRLYRGADAAKVFVSTIESDLKEIYNKYLKDEVPMSVLTLEEKQKFRDATVCGICDKIFEDDDVKVRDHCHLTGKVRSGAAHSICNLNYKLPKFIPIVFHNMSGYDCHLFIKELCTPGVKVDVLAQNKEKYISFTKHLYMHDYITNKGEIRKQFLKLRFIDSFKFLSTSLQNLGDNLRNDQFVETKRFFPDDEKFNLMRGKGVFPYSFVDNLDKLKFPVLPSKEQFFDKLNNVHVTYQDYERAKSVWSLFDCQNLGDYSDLYLKADVLLLCDVFENFRKISLEKYKLDPAHYYTAPGLSWDAMLKLTKVELELLTDIDMIHFLKKRNSQCSERKHIANNQFLPNYNPDEPTSFITYLDATNLYGHSMSQALPTGGFMWLSQEEIDILDITSISDNSNEGYIFEVDIHYPQELHDSHADLPFLVETIIPPNSQSKLPKLIPNLNDKKLYVVHYRTLKQAVSNGLVVTRIHRVLKFNQSTWLKKYIDLNTKLRNEATSKFEKDQYKLMNNAVFGKTMENVDNRCDIKLVTHWESIRRSRGANALIARPNFKNCSIFSENFVAIHMGKLKVMYNKPIYLGFSILELSKTVLYKFFYDILTDNFYEFIRENPDNFDTSNYEKVNQFNIVKSISVLGKMKDEFPADPIISFYGTGAKAYHVQSVGKELKKAKGVKKSVIKQELTLDDYKRVVENGCLIFFRKMNTFRSDLHDIYTEMKNKVALSYHDDKRFVIPNTCKTLPWGHNDIIFYQTEPRKNIEWLIAAANYIDGNFVNKKPLMPPKFPKNFAADAAPGHKSEASLADLCAPAPRKRRHLSSTNFADGSSGRDHSATTAP</sequence>
<feature type="region of interest" description="Disordered" evidence="2">
    <location>
        <begin position="1301"/>
        <end position="1336"/>
    </location>
</feature>
<feature type="domain" description="C2H2-type" evidence="3">
    <location>
        <begin position="2"/>
        <end position="34"/>
    </location>
</feature>
<name>A0ABQ9JUK9_9CUCU</name>
<dbReference type="EMBL" id="JAPWTJ010000152">
    <property type="protein sequence ID" value="KAJ8981991.1"/>
    <property type="molecule type" value="Genomic_DNA"/>
</dbReference>
<dbReference type="InterPro" id="IPR043502">
    <property type="entry name" value="DNA/RNA_pol_sf"/>
</dbReference>
<dbReference type="Proteomes" id="UP001162164">
    <property type="component" value="Unassembled WGS sequence"/>
</dbReference>
<dbReference type="InterPro" id="IPR036397">
    <property type="entry name" value="RNaseH_sf"/>
</dbReference>
<dbReference type="InterPro" id="IPR013087">
    <property type="entry name" value="Znf_C2H2_type"/>
</dbReference>
<dbReference type="InterPro" id="IPR012337">
    <property type="entry name" value="RNaseH-like_sf"/>
</dbReference>
<evidence type="ECO:0000259" key="3">
    <source>
        <dbReference type="PROSITE" id="PS50157"/>
    </source>
</evidence>
<evidence type="ECO:0000313" key="4">
    <source>
        <dbReference type="EMBL" id="KAJ8981991.1"/>
    </source>
</evidence>
<dbReference type="PANTHER" id="PTHR31511:SF12">
    <property type="entry name" value="RHO TERMINATION FACTOR N-TERMINAL DOMAIN-CONTAINING PROTEIN"/>
    <property type="match status" value="1"/>
</dbReference>
<dbReference type="SUPFAM" id="SSF56672">
    <property type="entry name" value="DNA/RNA polymerases"/>
    <property type="match status" value="1"/>
</dbReference>
<organism evidence="4 5">
    <name type="scientific">Molorchus minor</name>
    <dbReference type="NCBI Taxonomy" id="1323400"/>
    <lineage>
        <taxon>Eukaryota</taxon>
        <taxon>Metazoa</taxon>
        <taxon>Ecdysozoa</taxon>
        <taxon>Arthropoda</taxon>
        <taxon>Hexapoda</taxon>
        <taxon>Insecta</taxon>
        <taxon>Pterygota</taxon>
        <taxon>Neoptera</taxon>
        <taxon>Endopterygota</taxon>
        <taxon>Coleoptera</taxon>
        <taxon>Polyphaga</taxon>
        <taxon>Cucujiformia</taxon>
        <taxon>Chrysomeloidea</taxon>
        <taxon>Cerambycidae</taxon>
        <taxon>Lamiinae</taxon>
        <taxon>Monochamini</taxon>
        <taxon>Molorchus</taxon>
    </lineage>
</organism>
<keyword evidence="1" id="KW-0862">Zinc</keyword>
<evidence type="ECO:0000313" key="5">
    <source>
        <dbReference type="Proteomes" id="UP001162164"/>
    </source>
</evidence>
<accession>A0ABQ9JUK9</accession>
<feature type="compositionally biased region" description="Basic and acidic residues" evidence="2">
    <location>
        <begin position="1326"/>
        <end position="1336"/>
    </location>
</feature>
<feature type="compositionally biased region" description="Basic residues" evidence="2">
    <location>
        <begin position="19"/>
        <end position="32"/>
    </location>
</feature>
<keyword evidence="5" id="KW-1185">Reference proteome</keyword>
<evidence type="ECO:0000256" key="2">
    <source>
        <dbReference type="SAM" id="MobiDB-lite"/>
    </source>
</evidence>
<protein>
    <recommendedName>
        <fullName evidence="3">C2H2-type domain-containing protein</fullName>
    </recommendedName>
</protein>
<dbReference type="Gene3D" id="3.30.420.10">
    <property type="entry name" value="Ribonuclease H-like superfamily/Ribonuclease H"/>
    <property type="match status" value="1"/>
</dbReference>
<keyword evidence="1" id="KW-0479">Metal-binding</keyword>
<evidence type="ECO:0000256" key="1">
    <source>
        <dbReference type="PROSITE-ProRule" id="PRU00042"/>
    </source>
</evidence>
<gene>
    <name evidence="4" type="ORF">NQ317_013643</name>
</gene>
<dbReference type="Gene3D" id="3.30.160.60">
    <property type="entry name" value="Classic Zinc Finger"/>
    <property type="match status" value="1"/>
</dbReference>
<dbReference type="SUPFAM" id="SSF53098">
    <property type="entry name" value="Ribonuclease H-like"/>
    <property type="match status" value="1"/>
</dbReference>
<proteinExistence type="predicted"/>
<feature type="region of interest" description="Disordered" evidence="2">
    <location>
        <begin position="18"/>
        <end position="59"/>
    </location>
</feature>
<dbReference type="PANTHER" id="PTHR31511">
    <property type="entry name" value="PROTEIN CBG23764"/>
    <property type="match status" value="1"/>
</dbReference>
<dbReference type="PROSITE" id="PS50157">
    <property type="entry name" value="ZINC_FINGER_C2H2_2"/>
    <property type="match status" value="1"/>
</dbReference>
<reference evidence="4" key="1">
    <citation type="journal article" date="2023" name="Insect Mol. Biol.">
        <title>Genome sequencing provides insights into the evolution of gene families encoding plant cell wall-degrading enzymes in longhorned beetles.</title>
        <authorList>
            <person name="Shin N.R."/>
            <person name="Okamura Y."/>
            <person name="Kirsch R."/>
            <person name="Pauchet Y."/>
        </authorList>
    </citation>
    <scope>NUCLEOTIDE SEQUENCE</scope>
    <source>
        <strain evidence="4">MMC_N1</strain>
    </source>
</reference>
<comment type="caution">
    <text evidence="4">The sequence shown here is derived from an EMBL/GenBank/DDBJ whole genome shotgun (WGS) entry which is preliminary data.</text>
</comment>